<evidence type="ECO:0000313" key="2">
    <source>
        <dbReference type="EMBL" id="TBM26944.1"/>
    </source>
</evidence>
<proteinExistence type="predicted"/>
<comment type="caution">
    <text evidence="2">The sequence shown here is derived from an EMBL/GenBank/DDBJ whole genome shotgun (WGS) entry which is preliminary data.</text>
</comment>
<reference evidence="2 3" key="1">
    <citation type="submission" date="2019-02" db="EMBL/GenBank/DDBJ databases">
        <title>Comparative genomic analysis of the Hafnia genus genomes.</title>
        <authorList>
            <person name="Zhiqiu Y."/>
            <person name="Chao Y."/>
            <person name="Yuhui D."/>
            <person name="Di H."/>
            <person name="Bin L."/>
        </authorList>
    </citation>
    <scope>NUCLEOTIDE SEQUENCE [LARGE SCALE GENOMIC DNA]</scope>
    <source>
        <strain evidence="2 3">PCM_1194</strain>
    </source>
</reference>
<name>A0A4V2J7E0_9GAMM</name>
<dbReference type="InterPro" id="IPR025391">
    <property type="entry name" value="DUF4123"/>
</dbReference>
<dbReference type="Proteomes" id="UP000293380">
    <property type="component" value="Unassembled WGS sequence"/>
</dbReference>
<dbReference type="Pfam" id="PF13503">
    <property type="entry name" value="DUF4123"/>
    <property type="match status" value="1"/>
</dbReference>
<organism evidence="2 3">
    <name type="scientific">Hafnia paralvei</name>
    <dbReference type="NCBI Taxonomy" id="546367"/>
    <lineage>
        <taxon>Bacteria</taxon>
        <taxon>Pseudomonadati</taxon>
        <taxon>Pseudomonadota</taxon>
        <taxon>Gammaproteobacteria</taxon>
        <taxon>Enterobacterales</taxon>
        <taxon>Hafniaceae</taxon>
        <taxon>Hafnia</taxon>
    </lineage>
</organism>
<gene>
    <name evidence="2" type="ORF">EYY89_10220</name>
</gene>
<evidence type="ECO:0000313" key="3">
    <source>
        <dbReference type="Proteomes" id="UP000293380"/>
    </source>
</evidence>
<evidence type="ECO:0000259" key="1">
    <source>
        <dbReference type="Pfam" id="PF13503"/>
    </source>
</evidence>
<dbReference type="EMBL" id="SITD01000050">
    <property type="protein sequence ID" value="TBM26944.1"/>
    <property type="molecule type" value="Genomic_DNA"/>
</dbReference>
<sequence length="438" mass="51424">MDETLFDNIDGTLWVTESIFDAPNVPNGKKHVQFRAPTLIYNKERRYVVNTLFHHFTQLGLINADYTEIVPFDVYLENSTRYEKDLILAALKLNDENPVFMDRNYCLEPLPHQNDDLLDRKIPITCVPSKKGLEPDISQRLQELVLEQGENDLHNHLRCYAIIDAAVYQQNGRFLIPDLIASGLTWRCLFKGESETVMENIAPYLVDITSHNHQWSFFHRRLISQLVEHPLGILIRSHADFGTFFHHLRKFTYVKNPETERWSYFRFYDPRAFGTIISLMDYAALASFMRYSQCIVYLQPKQHSAINIVTISDHVREIKSSYFRLTQRMCNYFSQQVYQAFIQKVDLFIQNYIAERSQISEGFRSYFITQHINRALCWGFSLERAVLLYVAARSMTCLPEHEWGELVKSHTCRFPLSQELRAKDLFGLVWHLSEAKVI</sequence>
<dbReference type="AlphaFoldDB" id="A0A4V2J7E0"/>
<dbReference type="RefSeq" id="WP_130959589.1">
    <property type="nucleotide sequence ID" value="NZ_JAYWIZ010000012.1"/>
</dbReference>
<accession>A0A4V2J7E0</accession>
<protein>
    <submittedName>
        <fullName evidence="2">DUF4123 domain-containing protein</fullName>
    </submittedName>
</protein>
<feature type="domain" description="DUF4123" evidence="1">
    <location>
        <begin position="159"/>
        <end position="283"/>
    </location>
</feature>